<dbReference type="InterPro" id="IPR052791">
    <property type="entry name" value="SSM1_domain"/>
</dbReference>
<dbReference type="PANTHER" id="PTHR47438">
    <property type="entry name" value="PHOSPHATE METABOLISM PROTEIN 8-RELATED"/>
    <property type="match status" value="1"/>
</dbReference>
<sequence length="239" mass="27205">MRDRRRLAPQRSRRAASLGRAPLWLFDLDNTLHDASAHAFKALNRAMTGYIEQHLQLDAVSAAGLRQHYWQRYGATLIGLVRHHGVSAAHFLSETHALPGLEAQLRCHAHDRAALRRLPGRKVLLTNAPLAYALRVLRALDLLRHFDAVLAIEHMAMFGELRPKPDARMLRHVCARLKQPATACVLVEDTLEHQKSARRIGMQTVWMQRWARAASPGKQGLRRRPVYVDRRVSSLMQLL</sequence>
<dbReference type="PANTHER" id="PTHR47438:SF1">
    <property type="entry name" value="PHOSPHATE METABOLISM PROTEIN 8-RELATED"/>
    <property type="match status" value="1"/>
</dbReference>
<keyword evidence="2" id="KW-1185">Reference proteome</keyword>
<reference evidence="1" key="1">
    <citation type="submission" date="2023-09" db="EMBL/GenBank/DDBJ databases">
        <title>Paucibacter sp. APW11 Genome sequencing and assembly.</title>
        <authorList>
            <person name="Kim I."/>
        </authorList>
    </citation>
    <scope>NUCLEOTIDE SEQUENCE</scope>
    <source>
        <strain evidence="1">APW11</strain>
    </source>
</reference>
<dbReference type="InterPro" id="IPR023214">
    <property type="entry name" value="HAD_sf"/>
</dbReference>
<dbReference type="SUPFAM" id="SSF56784">
    <property type="entry name" value="HAD-like"/>
    <property type="match status" value="1"/>
</dbReference>
<dbReference type="InterPro" id="IPR010237">
    <property type="entry name" value="Pyr-5-nucltdase"/>
</dbReference>
<dbReference type="SFLD" id="SFLDS00003">
    <property type="entry name" value="Haloacid_Dehalogenase"/>
    <property type="match status" value="1"/>
</dbReference>
<organism evidence="1 2">
    <name type="scientific">Roseateles aquae</name>
    <dbReference type="NCBI Taxonomy" id="3077235"/>
    <lineage>
        <taxon>Bacteria</taxon>
        <taxon>Pseudomonadati</taxon>
        <taxon>Pseudomonadota</taxon>
        <taxon>Betaproteobacteria</taxon>
        <taxon>Burkholderiales</taxon>
        <taxon>Sphaerotilaceae</taxon>
        <taxon>Roseateles</taxon>
    </lineage>
</organism>
<dbReference type="EMBL" id="JAVXZY010000005">
    <property type="protein sequence ID" value="MDT9000357.1"/>
    <property type="molecule type" value="Genomic_DNA"/>
</dbReference>
<gene>
    <name evidence="1" type="ORF">RQP53_13870</name>
</gene>
<accession>A0ABU3PDG2</accession>
<evidence type="ECO:0000313" key="2">
    <source>
        <dbReference type="Proteomes" id="UP001246372"/>
    </source>
</evidence>
<dbReference type="NCBIfam" id="TIGR01993">
    <property type="entry name" value="Pyr-5-nucltdase"/>
    <property type="match status" value="1"/>
</dbReference>
<dbReference type="NCBIfam" id="TIGR01509">
    <property type="entry name" value="HAD-SF-IA-v3"/>
    <property type="match status" value="1"/>
</dbReference>
<dbReference type="SFLD" id="SFLDG01132">
    <property type="entry name" value="C1.5.3:_5'-Nucleotidase_Like"/>
    <property type="match status" value="1"/>
</dbReference>
<evidence type="ECO:0000313" key="1">
    <source>
        <dbReference type="EMBL" id="MDT9000357.1"/>
    </source>
</evidence>
<dbReference type="Proteomes" id="UP001246372">
    <property type="component" value="Unassembled WGS sequence"/>
</dbReference>
<name>A0ABU3PDG2_9BURK</name>
<comment type="caution">
    <text evidence="1">The sequence shown here is derived from an EMBL/GenBank/DDBJ whole genome shotgun (WGS) entry which is preliminary data.</text>
</comment>
<proteinExistence type="predicted"/>
<dbReference type="SFLD" id="SFLDG01129">
    <property type="entry name" value="C1.5:_HAD__Beta-PGM__Phosphata"/>
    <property type="match status" value="1"/>
</dbReference>
<dbReference type="InterPro" id="IPR006439">
    <property type="entry name" value="HAD-SF_hydro_IA"/>
</dbReference>
<dbReference type="Gene3D" id="3.40.50.1000">
    <property type="entry name" value="HAD superfamily/HAD-like"/>
    <property type="match status" value="1"/>
</dbReference>
<dbReference type="InterPro" id="IPR036412">
    <property type="entry name" value="HAD-like_sf"/>
</dbReference>
<protein>
    <submittedName>
        <fullName evidence="1">Pyrimidine 5'-nucleotidase</fullName>
    </submittedName>
</protein>
<dbReference type="Gene3D" id="1.10.150.450">
    <property type="match status" value="1"/>
</dbReference>
<dbReference type="Pfam" id="PF00702">
    <property type="entry name" value="Hydrolase"/>
    <property type="match status" value="1"/>
</dbReference>
<dbReference type="RefSeq" id="WP_315650925.1">
    <property type="nucleotide sequence ID" value="NZ_JAVXZY010000005.1"/>
</dbReference>